<dbReference type="PANTHER" id="PTHR30061">
    <property type="entry name" value="MALTOSE-BINDING PERIPLASMIC PROTEIN"/>
    <property type="match status" value="1"/>
</dbReference>
<dbReference type="Pfam" id="PF13416">
    <property type="entry name" value="SBP_bac_8"/>
    <property type="match status" value="1"/>
</dbReference>
<dbReference type="Proteomes" id="UP001595975">
    <property type="component" value="Unassembled WGS sequence"/>
</dbReference>
<keyword evidence="3 4" id="KW-0732">Signal</keyword>
<dbReference type="SUPFAM" id="SSF53850">
    <property type="entry name" value="Periplasmic binding protein-like II"/>
    <property type="match status" value="1"/>
</dbReference>
<comment type="similarity">
    <text evidence="1">Belongs to the bacterial solute-binding protein 1 family.</text>
</comment>
<keyword evidence="2" id="KW-0813">Transport</keyword>
<dbReference type="RefSeq" id="WP_380230005.1">
    <property type="nucleotide sequence ID" value="NZ_JBHSOF010000094.1"/>
</dbReference>
<evidence type="ECO:0000256" key="2">
    <source>
        <dbReference type="ARBA" id="ARBA00022448"/>
    </source>
</evidence>
<name>A0ABW0XCV0_9ACTN</name>
<accession>A0ABW0XCV0</accession>
<protein>
    <submittedName>
        <fullName evidence="5">Extracellular solute-binding protein</fullName>
    </submittedName>
</protein>
<gene>
    <name evidence="5" type="ORF">ACFP3U_36080</name>
</gene>
<evidence type="ECO:0000256" key="1">
    <source>
        <dbReference type="ARBA" id="ARBA00008520"/>
    </source>
</evidence>
<keyword evidence="6" id="KW-1185">Reference proteome</keyword>
<comment type="caution">
    <text evidence="5">The sequence shown here is derived from an EMBL/GenBank/DDBJ whole genome shotgun (WGS) entry which is preliminary data.</text>
</comment>
<dbReference type="PANTHER" id="PTHR30061:SF50">
    <property type="entry name" value="MALTOSE_MALTODEXTRIN-BINDING PERIPLASMIC PROTEIN"/>
    <property type="match status" value="1"/>
</dbReference>
<evidence type="ECO:0000313" key="5">
    <source>
        <dbReference type="EMBL" id="MFC5668367.1"/>
    </source>
</evidence>
<dbReference type="PROSITE" id="PS51257">
    <property type="entry name" value="PROKAR_LIPOPROTEIN"/>
    <property type="match status" value="1"/>
</dbReference>
<sequence>MNRSTGRRLAAATLAAVLASVGTACSSSTGTAASDGGSAGGTYTVWDPYPQFDAGSAWAELLDACGTQAGVRIKRTAFDTSDLTNKELLAAQQGNSPDVLIVDNPVVSTLAQAGVLTSTKENAVDTSAVSPNLLAAGQSGGETFGTPIGANTLALYYNKAVLTAAGVDVASIKDWASLTTALTKVKAAGKKGITFSGIGTEEGSFQFLPWLWGSGAQLTHLDSAQAASALSLWTDWVKQGLAPNSVINNTQTTSWQEFAGGEFAFAENGTWQLANAKKAGFEYGVIPVPGINGGTAPAPTGGEFVTVPVQKKTARYGVSAKLVSCLTSADNSYATDATLSYIAPTPAVQDKQAAADPGLQAWVDAVKAAKGRTSDDLGTKYPKISEQLWTSVQAALTGSKSPQAALSAAQSAAVQ</sequence>
<dbReference type="Gene3D" id="3.40.190.10">
    <property type="entry name" value="Periplasmic binding protein-like II"/>
    <property type="match status" value="2"/>
</dbReference>
<dbReference type="InterPro" id="IPR006059">
    <property type="entry name" value="SBP"/>
</dbReference>
<evidence type="ECO:0000256" key="4">
    <source>
        <dbReference type="SAM" id="SignalP"/>
    </source>
</evidence>
<proteinExistence type="inferred from homology"/>
<organism evidence="5 6">
    <name type="scientific">Kitasatospora misakiensis</name>
    <dbReference type="NCBI Taxonomy" id="67330"/>
    <lineage>
        <taxon>Bacteria</taxon>
        <taxon>Bacillati</taxon>
        <taxon>Actinomycetota</taxon>
        <taxon>Actinomycetes</taxon>
        <taxon>Kitasatosporales</taxon>
        <taxon>Streptomycetaceae</taxon>
        <taxon>Kitasatospora</taxon>
    </lineage>
</organism>
<evidence type="ECO:0000256" key="3">
    <source>
        <dbReference type="ARBA" id="ARBA00022729"/>
    </source>
</evidence>
<dbReference type="EMBL" id="JBHSOF010000094">
    <property type="protein sequence ID" value="MFC5668367.1"/>
    <property type="molecule type" value="Genomic_DNA"/>
</dbReference>
<evidence type="ECO:0000313" key="6">
    <source>
        <dbReference type="Proteomes" id="UP001595975"/>
    </source>
</evidence>
<reference evidence="6" key="1">
    <citation type="journal article" date="2019" name="Int. J. Syst. Evol. Microbiol.">
        <title>The Global Catalogue of Microorganisms (GCM) 10K type strain sequencing project: providing services to taxonomists for standard genome sequencing and annotation.</title>
        <authorList>
            <consortium name="The Broad Institute Genomics Platform"/>
            <consortium name="The Broad Institute Genome Sequencing Center for Infectious Disease"/>
            <person name="Wu L."/>
            <person name="Ma J."/>
        </authorList>
    </citation>
    <scope>NUCLEOTIDE SEQUENCE [LARGE SCALE GENOMIC DNA]</scope>
    <source>
        <strain evidence="6">CGMCC 4.1437</strain>
    </source>
</reference>
<feature type="signal peptide" evidence="4">
    <location>
        <begin position="1"/>
        <end position="26"/>
    </location>
</feature>
<feature type="chain" id="PRO_5046439244" evidence="4">
    <location>
        <begin position="27"/>
        <end position="415"/>
    </location>
</feature>